<name>A0A0H3A5R9_NITV4</name>
<accession>A0A0H3A5R9</accession>
<sequence>MSETSVQTAGPQAPPTAAGGEGAVFSGHAAASQAGQFGQAGHGGPAMQGAVADRSATQARGVEEPTTRSASQVASPAAAGEGPATTGVPAAEVPDTAGGHTPGDYSFALPEGVTADPQLSGRFRDFCAGAGLTPQQAQAAVGFWLDESRAGQDQALTRCETALRERWGIAYENRLDAARGSLRVLDERMEGRLATLAQSGLGNAPEFVELMAHLAETLGEDSLGAVRGGGGGHETPLSTEEFLKTVVFKR</sequence>
<evidence type="ECO:0000313" key="3">
    <source>
        <dbReference type="Proteomes" id="UP000009173"/>
    </source>
</evidence>
<dbReference type="HOGENOM" id="CLU_108406_0_0_7"/>
<dbReference type="AlphaFoldDB" id="A0A0H3A5R9"/>
<organism evidence="2 3">
    <name type="scientific">Nitratidesulfovibrio vulgaris (strain DP4)</name>
    <name type="common">Desulfovibrio vulgaris</name>
    <dbReference type="NCBI Taxonomy" id="391774"/>
    <lineage>
        <taxon>Bacteria</taxon>
        <taxon>Pseudomonadati</taxon>
        <taxon>Thermodesulfobacteriota</taxon>
        <taxon>Desulfovibrionia</taxon>
        <taxon>Desulfovibrionales</taxon>
        <taxon>Desulfovibrionaceae</taxon>
        <taxon>Nitratidesulfovibrio</taxon>
    </lineage>
</organism>
<protein>
    <submittedName>
        <fullName evidence="2">Uncharacterized protein</fullName>
    </submittedName>
</protein>
<evidence type="ECO:0000313" key="2">
    <source>
        <dbReference type="EMBL" id="ABM27671.1"/>
    </source>
</evidence>
<evidence type="ECO:0000256" key="1">
    <source>
        <dbReference type="SAM" id="MobiDB-lite"/>
    </source>
</evidence>
<feature type="region of interest" description="Disordered" evidence="1">
    <location>
        <begin position="1"/>
        <end position="23"/>
    </location>
</feature>
<dbReference type="EMBL" id="CP000527">
    <property type="protein sequence ID" value="ABM27671.1"/>
    <property type="molecule type" value="Genomic_DNA"/>
</dbReference>
<gene>
    <name evidence="2" type="ordered locus">Dvul_0648</name>
</gene>
<feature type="compositionally biased region" description="Low complexity" evidence="1">
    <location>
        <begin position="73"/>
        <end position="91"/>
    </location>
</feature>
<reference evidence="3" key="1">
    <citation type="journal article" date="2009" name="Environ. Microbiol.">
        <title>Contribution of mobile genetic elements to Desulfovibrio vulgaris genome plasticity.</title>
        <authorList>
            <person name="Walker C.B."/>
            <person name="Stolyar S."/>
            <person name="Chivian D."/>
            <person name="Pinel N."/>
            <person name="Gabster J.A."/>
            <person name="Dehal P.S."/>
            <person name="He Z."/>
            <person name="Yang Z.K."/>
            <person name="Yen H.C."/>
            <person name="Zhou J."/>
            <person name="Wall J.D."/>
            <person name="Hazen T.C."/>
            <person name="Arkin A.P."/>
            <person name="Stahl D.A."/>
        </authorList>
    </citation>
    <scope>NUCLEOTIDE SEQUENCE [LARGE SCALE GENOMIC DNA]</scope>
    <source>
        <strain evidence="3">DP4</strain>
    </source>
</reference>
<dbReference type="KEGG" id="dvl:Dvul_0648"/>
<feature type="compositionally biased region" description="Low complexity" evidence="1">
    <location>
        <begin position="7"/>
        <end position="23"/>
    </location>
</feature>
<feature type="region of interest" description="Disordered" evidence="1">
    <location>
        <begin position="35"/>
        <end position="112"/>
    </location>
</feature>
<dbReference type="Proteomes" id="UP000009173">
    <property type="component" value="Chromosome"/>
</dbReference>
<proteinExistence type="predicted"/>
<dbReference type="RefSeq" id="WP_011791747.1">
    <property type="nucleotide sequence ID" value="NC_008751.1"/>
</dbReference>